<feature type="compositionally biased region" description="Polar residues" evidence="1">
    <location>
        <begin position="388"/>
        <end position="398"/>
    </location>
</feature>
<gene>
    <name evidence="3" type="ORF">OT_ostta08g02330</name>
</gene>
<evidence type="ECO:0000313" key="3">
    <source>
        <dbReference type="EMBL" id="CEG01492.1"/>
    </source>
</evidence>
<reference evidence="3 4" key="2">
    <citation type="journal article" date="2014" name="BMC Genomics">
        <title>An improved genome of the model marine alga Ostreococcus tauri unfolds by assessing Illumina de novo assemblies.</title>
        <authorList>
            <person name="Blanc-Mathieu R."/>
            <person name="Verhelst B."/>
            <person name="Derelle E."/>
            <person name="Rombauts S."/>
            <person name="Bouget F.Y."/>
            <person name="Carre I."/>
            <person name="Chateau A."/>
            <person name="Eyre-Walker A."/>
            <person name="Grimsley N."/>
            <person name="Moreau H."/>
            <person name="Piegu B."/>
            <person name="Rivals E."/>
            <person name="Schackwitz W."/>
            <person name="Van de Peer Y."/>
            <person name="Piganeau G."/>
        </authorList>
    </citation>
    <scope>NUCLEOTIDE SEQUENCE [LARGE SCALE GENOMIC DNA]</scope>
    <source>
        <strain evidence="4">OTTH 0595 / CCAP 157/2 / RCC745</strain>
    </source>
</reference>
<keyword evidence="4" id="KW-1185">Reference proteome</keyword>
<feature type="compositionally biased region" description="Basic and acidic residues" evidence="1">
    <location>
        <begin position="1"/>
        <end position="30"/>
    </location>
</feature>
<comment type="caution">
    <text evidence="3">The sequence shown here is derived from an EMBL/GenBank/DDBJ whole genome shotgun (WGS) entry which is preliminary data.</text>
</comment>
<dbReference type="Proteomes" id="UP000009170">
    <property type="component" value="Unassembled WGS sequence"/>
</dbReference>
<organism evidence="3 4">
    <name type="scientific">Ostreococcus tauri</name>
    <name type="common">Marine green alga</name>
    <dbReference type="NCBI Taxonomy" id="70448"/>
    <lineage>
        <taxon>Eukaryota</taxon>
        <taxon>Viridiplantae</taxon>
        <taxon>Chlorophyta</taxon>
        <taxon>Mamiellophyceae</taxon>
        <taxon>Mamiellales</taxon>
        <taxon>Bathycoccaceae</taxon>
        <taxon>Ostreococcus</taxon>
    </lineage>
</organism>
<evidence type="ECO:0000256" key="2">
    <source>
        <dbReference type="SAM" id="Phobius"/>
    </source>
</evidence>
<keyword evidence="2" id="KW-0812">Transmembrane</keyword>
<name>A0A090MET5_OSTTA</name>
<proteinExistence type="predicted"/>
<reference evidence="4" key="1">
    <citation type="journal article" date="2006" name="Proc. Natl. Acad. Sci. U.S.A.">
        <title>Genome analysis of the smallest free-living eukaryote Ostreococcus tauri unveils many unique features.</title>
        <authorList>
            <person name="Derelle E."/>
            <person name="Ferraz C."/>
            <person name="Rombauts S."/>
            <person name="Rouze P."/>
            <person name="Worden A.Z."/>
            <person name="Robbens S."/>
            <person name="Partensky F."/>
            <person name="Degroeve S."/>
            <person name="Echeynie S."/>
            <person name="Cooke R."/>
            <person name="Saeys Y."/>
            <person name="Wuyts J."/>
            <person name="Jabbari K."/>
            <person name="Bowler C."/>
            <person name="Panaud O."/>
            <person name="Piegu B."/>
            <person name="Ball S.G."/>
            <person name="Ral J.-P."/>
            <person name="Bouget F.-Y."/>
            <person name="Piganeau G."/>
            <person name="De Baets B."/>
            <person name="Picard A."/>
            <person name="Delseny M."/>
            <person name="Demaille J."/>
            <person name="Van de Peer Y."/>
            <person name="Moreau H."/>
        </authorList>
    </citation>
    <scope>NUCLEOTIDE SEQUENCE [LARGE SCALE GENOMIC DNA]</scope>
    <source>
        <strain evidence="4">OTTH 0595 / CCAP 157/2 / RCC745</strain>
    </source>
</reference>
<dbReference type="KEGG" id="ota:OT_ostta08g02330"/>
<feature type="region of interest" description="Disordered" evidence="1">
    <location>
        <begin position="1"/>
        <end position="43"/>
    </location>
</feature>
<keyword evidence="2" id="KW-0472">Membrane</keyword>
<dbReference type="InterPro" id="IPR040521">
    <property type="entry name" value="KDZ"/>
</dbReference>
<accession>A0A090MET5</accession>
<evidence type="ECO:0000256" key="1">
    <source>
        <dbReference type="SAM" id="MobiDB-lite"/>
    </source>
</evidence>
<dbReference type="GeneID" id="34946059"/>
<dbReference type="Pfam" id="PF18758">
    <property type="entry name" value="KDZ"/>
    <property type="match status" value="1"/>
</dbReference>
<dbReference type="OrthoDB" id="544270at2759"/>
<evidence type="ECO:0000313" key="4">
    <source>
        <dbReference type="Proteomes" id="UP000009170"/>
    </source>
</evidence>
<dbReference type="STRING" id="70448.A0A090MET5"/>
<dbReference type="EMBL" id="CAID01000008">
    <property type="protein sequence ID" value="CEG01492.1"/>
    <property type="molecule type" value="Genomic_DNA"/>
</dbReference>
<protein>
    <submittedName>
        <fullName evidence="3">Unnamed product</fullName>
    </submittedName>
</protein>
<dbReference type="RefSeq" id="XP_022840990.1">
    <property type="nucleotide sequence ID" value="XM_022983586.1"/>
</dbReference>
<keyword evidence="2" id="KW-1133">Transmembrane helix</keyword>
<feature type="transmembrane region" description="Helical" evidence="2">
    <location>
        <begin position="1101"/>
        <end position="1123"/>
    </location>
</feature>
<sequence>MGYIRNRDLIAEDEANRARIDEAARRREGDGGSASMRAHGSEGDPWAEYAADVEREIFNNRSAAQKRRRAREAALGSPPMMRRRRKRGAVDGGEDATATAAIEHDNHVDDIASDDEGDAAGWNARLPELLSGVLRQAVAFEGWRAKKEQQRLQRFASPDVVHTFKAMLWSAVQRPFGDDADACCPGQATRASDGEDSIRAQRHGRDAVEFVDEPAGDGDDIFCIVCSDDVVRASGPQRLFGRMVCPHCGFGVSYDPIALGLWPTEPPNTLDRIGTRSNIFVHHEVLANALKDLTSTTSTANERTLSKHLADRIRGGVAPEAPRSESGYPDAAFTAERIRQLLFRSGVFDAYARSRFQLSSSRDVRATVHRSNAPSSTPGDDDVDTGATPDSNTSTINITAPPSRDPAASCPACASASWGDDTNVKRLLNVCGDGNAKAVRLRGSATTDYHRALGTTDWDEFEYIRPYVPVEGIPGWATMCTPCETGDCRTQIKCADKPRAPGTTRGALGKMDERSMLLFVCHHGFVLRGTALVSTTHERFDMYDVALAGLARWRNLGDVHIDFACQYGVHLRRRVEALVERDQNSFADLRDQLAQASDADCGGARLMVPYMHGSSHGYSCKHKHWAVYKSDSCRRAGETTEHVWSRLRSSFTGRLRLMSSMRRSLLLEHIIRGLDSERKKEFPLSFANTAHRLLRRDGVFDNDVKLYYDVLQLRSRQSGVGIRELHATARRFLELARANPDCASEPPEPIEGRVAWLSHEYHFEGYEDKKMKMCLQIRKLQSQHGLGESGPWSRNNEEYLPGIEAHWRFESARRRASVVDAWLDRCEIRRQLRDRSMRDSEYTELKSREITLSTHVSVDMKNYNYAVEQLNVARRCMNMPAEVDPAFQPLTEQIVDAWDETGPENDPFTGVNGLARVELTEADGTTTTVRLSLASLRRLAHLGAYVARDAEDVNRLREEADRALSFYARVEREESSELESSRARALGVKRAILDGGGGDDGDLQDALWAAIYAARAAEVKRDAAAARLERLGDCAKPLLRSLVLKPTCLLLIDSITVPLLEVVGPANAVLSRRDDSSMKSRQDDAELMLSKSSTRRSMRGVATANSLVVVLFYSMTCFDVIWLRGRRSVSVHKSVVFIVEATEVGCETKASRPVAFDVGLAFSCMEWCLHITYDLGAAFCEAWKVVHSHGKPPVLGSKIFDVAAKSPGNGPNRSIITFYYAPMRLEAVFSRFRRRARPIRLETNIVDVYVNDARLKTVFVIWSILDAKTAQTYVNPFQTTM</sequence>
<feature type="compositionally biased region" description="Polar residues" evidence="1">
    <location>
        <begin position="369"/>
        <end position="378"/>
    </location>
</feature>
<dbReference type="InParanoid" id="A0A090MET5"/>
<feature type="region of interest" description="Disordered" evidence="1">
    <location>
        <begin position="362"/>
        <end position="403"/>
    </location>
</feature>